<dbReference type="Proteomes" id="UP000003835">
    <property type="component" value="Unassembled WGS sequence"/>
</dbReference>
<evidence type="ECO:0000313" key="2">
    <source>
        <dbReference type="Proteomes" id="UP000003835"/>
    </source>
</evidence>
<proteinExistence type="predicted"/>
<sequence>MYRLLPVLSWAGERTVDQELKRLTQLIVSSLILRRFPAY</sequence>
<organism evidence="1 2">
    <name type="scientific">Coleofasciculus chthonoplastes PCC 7420</name>
    <dbReference type="NCBI Taxonomy" id="118168"/>
    <lineage>
        <taxon>Bacteria</taxon>
        <taxon>Bacillati</taxon>
        <taxon>Cyanobacteriota</taxon>
        <taxon>Cyanophyceae</taxon>
        <taxon>Coleofasciculales</taxon>
        <taxon>Coleofasciculaceae</taxon>
        <taxon>Coleofasciculus</taxon>
    </lineage>
</organism>
<evidence type="ECO:0000313" key="1">
    <source>
        <dbReference type="EMBL" id="EDX72353.1"/>
    </source>
</evidence>
<name>B4W0H1_9CYAN</name>
<protein>
    <submittedName>
        <fullName evidence="1">Uncharacterized protein</fullName>
    </submittedName>
</protein>
<keyword evidence="2" id="KW-1185">Reference proteome</keyword>
<gene>
    <name evidence="1" type="ORF">MC7420_1022</name>
</gene>
<reference evidence="1 2" key="1">
    <citation type="submission" date="2008-07" db="EMBL/GenBank/DDBJ databases">
        <authorList>
            <person name="Tandeau de Marsac N."/>
            <person name="Ferriera S."/>
            <person name="Johnson J."/>
            <person name="Kravitz S."/>
            <person name="Beeson K."/>
            <person name="Sutton G."/>
            <person name="Rogers Y.-H."/>
            <person name="Friedman R."/>
            <person name="Frazier M."/>
            <person name="Venter J.C."/>
        </authorList>
    </citation>
    <scope>NUCLEOTIDE SEQUENCE [LARGE SCALE GENOMIC DNA]</scope>
    <source>
        <strain evidence="1 2">PCC 7420</strain>
    </source>
</reference>
<dbReference type="HOGENOM" id="CLU_3307888_0_0_3"/>
<dbReference type="AlphaFoldDB" id="B4W0H1"/>
<accession>B4W0H1</accession>
<dbReference type="EMBL" id="DS989865">
    <property type="protein sequence ID" value="EDX72353.1"/>
    <property type="molecule type" value="Genomic_DNA"/>
</dbReference>